<evidence type="ECO:0000256" key="3">
    <source>
        <dbReference type="ARBA" id="ARBA00022576"/>
    </source>
</evidence>
<dbReference type="GO" id="GO:0030170">
    <property type="term" value="F:pyridoxal phosphate binding"/>
    <property type="evidence" value="ECO:0007669"/>
    <property type="project" value="InterPro"/>
</dbReference>
<dbReference type="InterPro" id="IPR004839">
    <property type="entry name" value="Aminotransferase_I/II_large"/>
</dbReference>
<dbReference type="PANTHER" id="PTHR46383">
    <property type="entry name" value="ASPARTATE AMINOTRANSFERASE"/>
    <property type="match status" value="1"/>
</dbReference>
<dbReference type="Gene3D" id="3.40.640.10">
    <property type="entry name" value="Type I PLP-dependent aspartate aminotransferase-like (Major domain)"/>
    <property type="match status" value="1"/>
</dbReference>
<dbReference type="CDD" id="cd00609">
    <property type="entry name" value="AAT_like"/>
    <property type="match status" value="1"/>
</dbReference>
<evidence type="ECO:0000256" key="4">
    <source>
        <dbReference type="ARBA" id="ARBA00022679"/>
    </source>
</evidence>
<evidence type="ECO:0000313" key="9">
    <source>
        <dbReference type="Proteomes" id="UP000179164"/>
    </source>
</evidence>
<name>A0A1G2B6H2_9BACT</name>
<dbReference type="InterPro" id="IPR015421">
    <property type="entry name" value="PyrdxlP-dep_Trfase_major"/>
</dbReference>
<comment type="cofactor">
    <cofactor evidence="1 6">
        <name>pyridoxal 5'-phosphate</name>
        <dbReference type="ChEBI" id="CHEBI:597326"/>
    </cofactor>
</comment>
<protein>
    <recommendedName>
        <fullName evidence="6">Aminotransferase</fullName>
        <ecNumber evidence="6">2.6.1.-</ecNumber>
    </recommendedName>
</protein>
<evidence type="ECO:0000256" key="2">
    <source>
        <dbReference type="ARBA" id="ARBA00007441"/>
    </source>
</evidence>
<feature type="domain" description="Aminotransferase class I/classII large" evidence="7">
    <location>
        <begin position="34"/>
        <end position="384"/>
    </location>
</feature>
<dbReference type="InterPro" id="IPR015422">
    <property type="entry name" value="PyrdxlP-dep_Trfase_small"/>
</dbReference>
<dbReference type="Pfam" id="PF00155">
    <property type="entry name" value="Aminotran_1_2"/>
    <property type="match status" value="1"/>
</dbReference>
<sequence>MKLSLSRRAQMTPASPIRKLYRYADAAKQKGIHVFHLNIGQPDIPTPREFFSMLKKYAKGVVPYAPSSGFPKVIEAWRTYYRHLGIRLSAQDISITTGGSEAIYFALLAVADPGDEIVVLEPVYTSYVIYAKMFGIKLVPVTLNIRDGFHLPSHKALVGAITPRTRAIVICNPSNPTGTVFTKREIDIVAGIAKERGLFIIADETYREIVFTKKKAISFLSLAKVRDNVVLVDSASKRFNMCGARIGCLVSRNKSIMASVLKFSQGRLSSPFLEQLAVMPLLRNSGQFTHHLIHEYRGRRDAVIRGLSGIPGVSAYSPEGAFYVIVGLPVKDADHFCQWMLQKFHYHEQTVMLAPAEGFYVTPGKGKNEVRIAYVLSAPKLSHAMMILRRALEVYIRAVH</sequence>
<keyword evidence="3 6" id="KW-0032">Aminotransferase</keyword>
<accession>A0A1G2B6H2</accession>
<evidence type="ECO:0000256" key="1">
    <source>
        <dbReference type="ARBA" id="ARBA00001933"/>
    </source>
</evidence>
<dbReference type="InterPro" id="IPR015424">
    <property type="entry name" value="PyrdxlP-dep_Trfase"/>
</dbReference>
<evidence type="ECO:0000259" key="7">
    <source>
        <dbReference type="Pfam" id="PF00155"/>
    </source>
</evidence>
<proteinExistence type="inferred from homology"/>
<dbReference type="SUPFAM" id="SSF53383">
    <property type="entry name" value="PLP-dependent transferases"/>
    <property type="match status" value="1"/>
</dbReference>
<dbReference type="AlphaFoldDB" id="A0A1G2B6H2"/>
<dbReference type="Gene3D" id="3.90.1150.10">
    <property type="entry name" value="Aspartate Aminotransferase, domain 1"/>
    <property type="match status" value="1"/>
</dbReference>
<evidence type="ECO:0000313" key="8">
    <source>
        <dbReference type="EMBL" id="OGY84808.1"/>
    </source>
</evidence>
<comment type="similarity">
    <text evidence="2 6">Belongs to the class-I pyridoxal-phosphate-dependent aminotransferase family.</text>
</comment>
<evidence type="ECO:0000256" key="5">
    <source>
        <dbReference type="ARBA" id="ARBA00022898"/>
    </source>
</evidence>
<gene>
    <name evidence="8" type="ORF">A2898_03785</name>
</gene>
<dbReference type="InterPro" id="IPR004838">
    <property type="entry name" value="NHTrfase_class1_PyrdxlP-BS"/>
</dbReference>
<dbReference type="PROSITE" id="PS00105">
    <property type="entry name" value="AA_TRANSFER_CLASS_1"/>
    <property type="match status" value="1"/>
</dbReference>
<evidence type="ECO:0000256" key="6">
    <source>
        <dbReference type="RuleBase" id="RU000481"/>
    </source>
</evidence>
<dbReference type="GO" id="GO:0008483">
    <property type="term" value="F:transaminase activity"/>
    <property type="evidence" value="ECO:0007669"/>
    <property type="project" value="UniProtKB-KW"/>
</dbReference>
<keyword evidence="5" id="KW-0663">Pyridoxal phosphate</keyword>
<dbReference type="EMBL" id="MHKE01000004">
    <property type="protein sequence ID" value="OGY84808.1"/>
    <property type="molecule type" value="Genomic_DNA"/>
</dbReference>
<dbReference type="GO" id="GO:0006520">
    <property type="term" value="P:amino acid metabolic process"/>
    <property type="evidence" value="ECO:0007669"/>
    <property type="project" value="InterPro"/>
</dbReference>
<reference evidence="8 9" key="1">
    <citation type="journal article" date="2016" name="Nat. Commun.">
        <title>Thousands of microbial genomes shed light on interconnected biogeochemical processes in an aquifer system.</title>
        <authorList>
            <person name="Anantharaman K."/>
            <person name="Brown C.T."/>
            <person name="Hug L.A."/>
            <person name="Sharon I."/>
            <person name="Castelle C.J."/>
            <person name="Probst A.J."/>
            <person name="Thomas B.C."/>
            <person name="Singh A."/>
            <person name="Wilkins M.J."/>
            <person name="Karaoz U."/>
            <person name="Brodie E.L."/>
            <person name="Williams K.H."/>
            <person name="Hubbard S.S."/>
            <person name="Banfield J.F."/>
        </authorList>
    </citation>
    <scope>NUCLEOTIDE SEQUENCE [LARGE SCALE GENOMIC DNA]</scope>
</reference>
<dbReference type="Proteomes" id="UP000179164">
    <property type="component" value="Unassembled WGS sequence"/>
</dbReference>
<organism evidence="8 9">
    <name type="scientific">Candidatus Kerfeldbacteria bacterium RIFCSPLOWO2_01_FULL_48_11</name>
    <dbReference type="NCBI Taxonomy" id="1798543"/>
    <lineage>
        <taxon>Bacteria</taxon>
        <taxon>Candidatus Kerfeldiibacteriota</taxon>
    </lineage>
</organism>
<keyword evidence="4 6" id="KW-0808">Transferase</keyword>
<dbReference type="NCBIfam" id="NF005744">
    <property type="entry name" value="PRK07568.1"/>
    <property type="match status" value="1"/>
</dbReference>
<dbReference type="EC" id="2.6.1.-" evidence="6"/>
<dbReference type="InterPro" id="IPR050596">
    <property type="entry name" value="AspAT/PAT-like"/>
</dbReference>
<comment type="caution">
    <text evidence="8">The sequence shown here is derived from an EMBL/GenBank/DDBJ whole genome shotgun (WGS) entry which is preliminary data.</text>
</comment>
<dbReference type="PANTHER" id="PTHR46383:SF1">
    <property type="entry name" value="ASPARTATE AMINOTRANSFERASE"/>
    <property type="match status" value="1"/>
</dbReference>
<dbReference type="STRING" id="1798543.A2898_03785"/>